<name>A0A2N9JD62_9ACTN</name>
<organism evidence="1 2">
    <name type="scientific">Micropruina glycogenica</name>
    <dbReference type="NCBI Taxonomy" id="75385"/>
    <lineage>
        <taxon>Bacteria</taxon>
        <taxon>Bacillati</taxon>
        <taxon>Actinomycetota</taxon>
        <taxon>Actinomycetes</taxon>
        <taxon>Propionibacteriales</taxon>
        <taxon>Nocardioidaceae</taxon>
        <taxon>Micropruina</taxon>
    </lineage>
</organism>
<sequence>MTCSVAWDDAGLPAWGTAPRADFWVALQQNGPWGNKAFTQSRLDPAVGGAIESAALGAGGRALLIRPATSHADHADHPARQVYVAGGLAEKPWLLAGRVDGPERVADLPWQLLRADEPSEMLAAVPWLERLDRGVLLVCANGRRDLCCALRGRPIALELERERPGQVWECTHTGGHRFAPTGVLLPSGQSVARLTPEVALAALDAADHGWLATETFGPWHDRGLGHLPPPEAVAEAFVRDLTGEVVPGALSCRATRPDAEVEVTHRDGRVWSVALELRTNPDDLPESCAKAAVTARSWSAELLRVG</sequence>
<evidence type="ECO:0000313" key="1">
    <source>
        <dbReference type="EMBL" id="SPD85459.1"/>
    </source>
</evidence>
<accession>A0A2N9JD62</accession>
<dbReference type="InterPro" id="IPR036249">
    <property type="entry name" value="Thioredoxin-like_sf"/>
</dbReference>
<evidence type="ECO:0008006" key="3">
    <source>
        <dbReference type="Google" id="ProtNLM"/>
    </source>
</evidence>
<dbReference type="OrthoDB" id="3399139at2"/>
<dbReference type="EMBL" id="LT985188">
    <property type="protein sequence ID" value="SPD85459.1"/>
    <property type="molecule type" value="Genomic_DNA"/>
</dbReference>
<dbReference type="AlphaFoldDB" id="A0A2N9JD62"/>
<protein>
    <recommendedName>
        <fullName evidence="3">Sucrase ferredoxin</fullName>
    </recommendedName>
</protein>
<dbReference type="RefSeq" id="WP_158680791.1">
    <property type="nucleotide sequence ID" value="NZ_BAAAGO010000043.1"/>
</dbReference>
<gene>
    <name evidence="1" type="ORF">MPLG2_0423</name>
</gene>
<dbReference type="InterPro" id="IPR009737">
    <property type="entry name" value="Aim32/Apd1-like"/>
</dbReference>
<reference evidence="1 2" key="1">
    <citation type="submission" date="2018-02" db="EMBL/GenBank/DDBJ databases">
        <authorList>
            <person name="Cohen D.B."/>
            <person name="Kent A.D."/>
        </authorList>
    </citation>
    <scope>NUCLEOTIDE SEQUENCE [LARGE SCALE GENOMIC DNA]</scope>
    <source>
        <strain evidence="1">1</strain>
    </source>
</reference>
<dbReference type="Proteomes" id="UP000238164">
    <property type="component" value="Chromosome 1"/>
</dbReference>
<dbReference type="Pfam" id="PF06999">
    <property type="entry name" value="Suc_Fer-like"/>
    <property type="match status" value="1"/>
</dbReference>
<keyword evidence="2" id="KW-1185">Reference proteome</keyword>
<evidence type="ECO:0000313" key="2">
    <source>
        <dbReference type="Proteomes" id="UP000238164"/>
    </source>
</evidence>
<dbReference type="SUPFAM" id="SSF52833">
    <property type="entry name" value="Thioredoxin-like"/>
    <property type="match status" value="1"/>
</dbReference>
<dbReference type="KEGG" id="mgg:MPLG2_0423"/>
<proteinExistence type="predicted"/>